<organism evidence="1 2">
    <name type="scientific">Sphingobacterium spiritivorum ATCC 33861</name>
    <dbReference type="NCBI Taxonomy" id="525373"/>
    <lineage>
        <taxon>Bacteria</taxon>
        <taxon>Pseudomonadati</taxon>
        <taxon>Bacteroidota</taxon>
        <taxon>Sphingobacteriia</taxon>
        <taxon>Sphingobacteriales</taxon>
        <taxon>Sphingobacteriaceae</taxon>
        <taxon>Sphingobacterium</taxon>
    </lineage>
</organism>
<name>D7VIK0_SPHSI</name>
<sequence>MINSKSNDFGFCFDCFFLNLFFLEARIFAHFINGFKADFLDLNNLIRS</sequence>
<reference evidence="1" key="1">
    <citation type="submission" date="2010-07" db="EMBL/GenBank/DDBJ databases">
        <authorList>
            <person name="Muzny D."/>
            <person name="Qin X."/>
            <person name="Buhay C."/>
            <person name="Dugan-Rocha S."/>
            <person name="Ding Y."/>
            <person name="Chen G."/>
            <person name="Hawes A."/>
            <person name="Holder M."/>
            <person name="Jhangiani S."/>
            <person name="Johnson A."/>
            <person name="Khan Z."/>
            <person name="Li Z."/>
            <person name="Liu W."/>
            <person name="Liu X."/>
            <person name="Perez L."/>
            <person name="Shen H."/>
            <person name="Wang Q."/>
            <person name="Watt J."/>
            <person name="Xi L."/>
            <person name="Xin Y."/>
            <person name="Zhou J."/>
            <person name="Deng J."/>
            <person name="Jiang H."/>
            <person name="Liu Y."/>
            <person name="Qu J."/>
            <person name="Song X.-Z."/>
            <person name="Zhang L."/>
            <person name="Villasana D."/>
            <person name="Johnson A."/>
            <person name="Liu J."/>
            <person name="Liyanage D."/>
            <person name="Lorensuhewa L."/>
            <person name="Robinson T."/>
            <person name="Song A."/>
            <person name="Song B.-B."/>
            <person name="Dinh H."/>
            <person name="Thornton R."/>
            <person name="Coyle M."/>
            <person name="Francisco L."/>
            <person name="Jackson L."/>
            <person name="Javaid M."/>
            <person name="Korchina V."/>
            <person name="Kovar C."/>
            <person name="Mata R."/>
            <person name="Mathew T."/>
            <person name="Ngo R."/>
            <person name="Nguyen L."/>
            <person name="Nguyen N."/>
            <person name="Okwuonu G."/>
            <person name="Ongeri F."/>
            <person name="Pham C."/>
            <person name="Simmons D."/>
            <person name="Wilczek-Boney K."/>
            <person name="Hale W."/>
            <person name="Jakkamsetti A."/>
            <person name="Pham P."/>
            <person name="Ruth R."/>
            <person name="San Lucas F."/>
            <person name="Warren J."/>
            <person name="Zhang J."/>
            <person name="Zhao Z."/>
            <person name="Zhou C."/>
            <person name="Zhu D."/>
            <person name="Lee S."/>
            <person name="Bess C."/>
            <person name="Blankenburg K."/>
            <person name="Forbes L."/>
            <person name="Fu Q."/>
            <person name="Gubbala S."/>
            <person name="Hirani K."/>
            <person name="Jayaseelan J.C."/>
            <person name="Lara F."/>
            <person name="Munidasa M."/>
            <person name="Palculict T."/>
            <person name="Patil S."/>
            <person name="Pu L.-L."/>
            <person name="Saada N."/>
            <person name="Tang L."/>
            <person name="Weissenberger G."/>
            <person name="Zhu Y."/>
            <person name="Hemphill L."/>
            <person name="Shang Y."/>
            <person name="Youmans B."/>
            <person name="Ayvaz T."/>
            <person name="Ross M."/>
            <person name="Santibanez J."/>
            <person name="Aqrawi P."/>
            <person name="Gross S."/>
            <person name="Joshi V."/>
            <person name="Fowler G."/>
            <person name="Nazareth L."/>
            <person name="Reid J."/>
            <person name="Worley K."/>
            <person name="Petrosino J."/>
            <person name="Highlander S."/>
            <person name="Gibbs R."/>
        </authorList>
    </citation>
    <scope>NUCLEOTIDE SEQUENCE [LARGE SCALE GENOMIC DNA]</scope>
    <source>
        <strain evidence="1">ATCC 33861</strain>
    </source>
</reference>
<keyword evidence="2" id="KW-1185">Reference proteome</keyword>
<dbReference type="HOGENOM" id="CLU_3157942_0_0_10"/>
<comment type="caution">
    <text evidence="1">The sequence shown here is derived from an EMBL/GenBank/DDBJ whole genome shotgun (WGS) entry which is preliminary data.</text>
</comment>
<dbReference type="EMBL" id="ACHA02000002">
    <property type="protein sequence ID" value="EFK59902.1"/>
    <property type="molecule type" value="Genomic_DNA"/>
</dbReference>
<protein>
    <submittedName>
        <fullName evidence="1">Uncharacterized protein</fullName>
    </submittedName>
</protein>
<dbReference type="AlphaFoldDB" id="D7VIK0"/>
<dbReference type="Proteomes" id="UP000006258">
    <property type="component" value="Unassembled WGS sequence"/>
</dbReference>
<accession>D7VIK0</accession>
<evidence type="ECO:0000313" key="2">
    <source>
        <dbReference type="Proteomes" id="UP000006258"/>
    </source>
</evidence>
<proteinExistence type="predicted"/>
<gene>
    <name evidence="1" type="ORF">HMPREF0766_10819</name>
</gene>
<evidence type="ECO:0000313" key="1">
    <source>
        <dbReference type="EMBL" id="EFK59902.1"/>
    </source>
</evidence>